<feature type="domain" description="Xylose isomerase-like TIM barrel" evidence="1">
    <location>
        <begin position="74"/>
        <end position="311"/>
    </location>
</feature>
<dbReference type="OrthoDB" id="1114629at2"/>
<dbReference type="Proteomes" id="UP000198412">
    <property type="component" value="Unassembled WGS sequence"/>
</dbReference>
<evidence type="ECO:0000313" key="2">
    <source>
        <dbReference type="EMBL" id="SNR55360.1"/>
    </source>
</evidence>
<dbReference type="InterPro" id="IPR036237">
    <property type="entry name" value="Xyl_isomerase-like_sf"/>
</dbReference>
<evidence type="ECO:0000313" key="3">
    <source>
        <dbReference type="Proteomes" id="UP000198412"/>
    </source>
</evidence>
<dbReference type="AlphaFoldDB" id="A0A238X9H2"/>
<dbReference type="SUPFAM" id="SSF51658">
    <property type="entry name" value="Xylose isomerase-like"/>
    <property type="match status" value="1"/>
</dbReference>
<dbReference type="InterPro" id="IPR050312">
    <property type="entry name" value="IolE/XylAMocC-like"/>
</dbReference>
<dbReference type="Gene3D" id="3.20.20.150">
    <property type="entry name" value="Divalent-metal-dependent TIM barrel enzymes"/>
    <property type="match status" value="1"/>
</dbReference>
<dbReference type="EMBL" id="FZNX01000002">
    <property type="protein sequence ID" value="SNR55360.1"/>
    <property type="molecule type" value="Genomic_DNA"/>
</dbReference>
<proteinExistence type="predicted"/>
<reference evidence="3" key="1">
    <citation type="submission" date="2017-06" db="EMBL/GenBank/DDBJ databases">
        <authorList>
            <person name="Varghese N."/>
            <person name="Submissions S."/>
        </authorList>
    </citation>
    <scope>NUCLEOTIDE SEQUENCE [LARGE SCALE GENOMIC DNA]</scope>
    <source>
        <strain evidence="3">DSM 27993</strain>
    </source>
</reference>
<dbReference type="GO" id="GO:0016853">
    <property type="term" value="F:isomerase activity"/>
    <property type="evidence" value="ECO:0007669"/>
    <property type="project" value="UniProtKB-KW"/>
</dbReference>
<evidence type="ECO:0000259" key="1">
    <source>
        <dbReference type="Pfam" id="PF01261"/>
    </source>
</evidence>
<name>A0A238X9H2_9FLAO</name>
<protein>
    <submittedName>
        <fullName evidence="2">Sugar phosphate isomerase/epimerase</fullName>
    </submittedName>
</protein>
<dbReference type="PANTHER" id="PTHR12110:SF53">
    <property type="entry name" value="BLR5974 PROTEIN"/>
    <property type="match status" value="1"/>
</dbReference>
<sequence length="333" mass="37137">MIRKQFPFKTTLIIVIFAILGLYSCNSSKKNKPVEDVSEIKKADTSIFFKLSLAEWSLHKEILEGRMSPLDFAQKASELGFEGIEYVSQLYTEELKKNPDSKTAMADLLNTLKEKSETFGVQNLLIMVDNEGDLAAMEEEKRNEAVENHKKWVDAAQFLGCHSIRVNLFGTNDPEVWKKTAADGLSKLATYAKEKNINVIVENHGYLSSNAALLVEVIHAVNASNCGVLPDFGNFCLKREGDELWGATCIEEYDKYQGVKEMMPVAKAVSAKSYDFDENGIETTIDYSKMLKIVKDAGYNGFIGVEYEGSRLGEIDGIIATKNLLLNATKNLN</sequence>
<dbReference type="Pfam" id="PF01261">
    <property type="entry name" value="AP_endonuc_2"/>
    <property type="match status" value="1"/>
</dbReference>
<dbReference type="PANTHER" id="PTHR12110">
    <property type="entry name" value="HYDROXYPYRUVATE ISOMERASE"/>
    <property type="match status" value="1"/>
</dbReference>
<keyword evidence="2" id="KW-0413">Isomerase</keyword>
<accession>A0A238X9H2</accession>
<keyword evidence="3" id="KW-1185">Reference proteome</keyword>
<dbReference type="RefSeq" id="WP_089378003.1">
    <property type="nucleotide sequence ID" value="NZ_FZNX01000002.1"/>
</dbReference>
<dbReference type="InterPro" id="IPR013022">
    <property type="entry name" value="Xyl_isomerase-like_TIM-brl"/>
</dbReference>
<gene>
    <name evidence="2" type="ORF">SAMN04488111_1700</name>
</gene>
<dbReference type="PROSITE" id="PS51257">
    <property type="entry name" value="PROKAR_LIPOPROTEIN"/>
    <property type="match status" value="1"/>
</dbReference>
<organism evidence="2 3">
    <name type="scientific">Lutibacter flavus</name>
    <dbReference type="NCBI Taxonomy" id="691689"/>
    <lineage>
        <taxon>Bacteria</taxon>
        <taxon>Pseudomonadati</taxon>
        <taxon>Bacteroidota</taxon>
        <taxon>Flavobacteriia</taxon>
        <taxon>Flavobacteriales</taxon>
        <taxon>Flavobacteriaceae</taxon>
        <taxon>Lutibacter</taxon>
    </lineage>
</organism>